<keyword evidence="1" id="KW-0732">Signal</keyword>
<evidence type="ECO:0000256" key="1">
    <source>
        <dbReference type="SAM" id="SignalP"/>
    </source>
</evidence>
<dbReference type="AlphaFoldDB" id="A0A2T1NEF7"/>
<keyword evidence="3" id="KW-1185">Reference proteome</keyword>
<protein>
    <recommendedName>
        <fullName evidence="4">DUF1795 domain-containing protein</fullName>
    </recommendedName>
</protein>
<dbReference type="RefSeq" id="WP_106462965.1">
    <property type="nucleotide sequence ID" value="NZ_PXOQ01000007.1"/>
</dbReference>
<feature type="signal peptide" evidence="1">
    <location>
        <begin position="1"/>
        <end position="17"/>
    </location>
</feature>
<sequence>MKLFTLAVLLSCFSLTAQNDYILEVDGKTYEVALDAPQKLTINGKQVNISVKKKDTLLFNNPYFSFKHLKKHDISNTNLDEGIQQFMMMTAAGSGVIIQTYNDMDPAMLKELMLNEMTKESIGYGYSVKREDYTRTLSNGLEMKVLKAVLEYKGEVETYEVATYSKKDEGFLIVTMNTVDDFDVEGKDMIKLVWNTLVTN</sequence>
<dbReference type="Proteomes" id="UP000238426">
    <property type="component" value="Unassembled WGS sequence"/>
</dbReference>
<reference evidence="2 3" key="1">
    <citation type="submission" date="2018-03" db="EMBL/GenBank/DDBJ databases">
        <title>Mesoflavibacter sp. HG37 and Mesoflavibacter sp. HG96 sp.nov., two marine bacteria isolated from seawater of Western Pacific Ocean.</title>
        <authorList>
            <person name="Cheng H."/>
            <person name="Wu Y.-H."/>
            <person name="Guo L.-L."/>
            <person name="Xu X.-W."/>
        </authorList>
    </citation>
    <scope>NUCLEOTIDE SEQUENCE [LARGE SCALE GENOMIC DNA]</scope>
    <source>
        <strain evidence="2 3">KCTC 32269</strain>
    </source>
</reference>
<name>A0A2T1NEF7_9FLAO</name>
<gene>
    <name evidence="2" type="ORF">C7H52_06000</name>
</gene>
<feature type="chain" id="PRO_5015504875" description="DUF1795 domain-containing protein" evidence="1">
    <location>
        <begin position="18"/>
        <end position="200"/>
    </location>
</feature>
<evidence type="ECO:0000313" key="2">
    <source>
        <dbReference type="EMBL" id="PSG90824.1"/>
    </source>
</evidence>
<dbReference type="EMBL" id="PXOQ01000007">
    <property type="protein sequence ID" value="PSG90824.1"/>
    <property type="molecule type" value="Genomic_DNA"/>
</dbReference>
<proteinExistence type="predicted"/>
<organism evidence="2 3">
    <name type="scientific">Aurantibacter aestuarii</name>
    <dbReference type="NCBI Taxonomy" id="1266046"/>
    <lineage>
        <taxon>Bacteria</taxon>
        <taxon>Pseudomonadati</taxon>
        <taxon>Bacteroidota</taxon>
        <taxon>Flavobacteriia</taxon>
        <taxon>Flavobacteriales</taxon>
        <taxon>Flavobacteriaceae</taxon>
        <taxon>Aurantibacter</taxon>
    </lineage>
</organism>
<accession>A0A2T1NEF7</accession>
<evidence type="ECO:0000313" key="3">
    <source>
        <dbReference type="Proteomes" id="UP000238426"/>
    </source>
</evidence>
<comment type="caution">
    <text evidence="2">The sequence shown here is derived from an EMBL/GenBank/DDBJ whole genome shotgun (WGS) entry which is preliminary data.</text>
</comment>
<evidence type="ECO:0008006" key="4">
    <source>
        <dbReference type="Google" id="ProtNLM"/>
    </source>
</evidence>
<dbReference type="OrthoDB" id="851233at2"/>